<dbReference type="OMA" id="HAFPENT"/>
<keyword evidence="4" id="KW-1185">Reference proteome</keyword>
<protein>
    <submittedName>
        <fullName evidence="3">Superoxide dismutase</fullName>
    </submittedName>
</protein>
<reference evidence="3 4" key="1">
    <citation type="submission" date="2015-12" db="EMBL/GenBank/DDBJ databases">
        <title>Dictyostelia acquired genes for synthesis and detection of signals that induce cell-type specialization by lateral gene transfer from prokaryotes.</title>
        <authorList>
            <person name="Gloeckner G."/>
            <person name="Schaap P."/>
        </authorList>
    </citation>
    <scope>NUCLEOTIDE SEQUENCE [LARGE SCALE GENOMIC DNA]</scope>
    <source>
        <strain evidence="3 4">TK</strain>
    </source>
</reference>
<dbReference type="InterPro" id="IPR036423">
    <property type="entry name" value="SOD-like_Cu/Zn_dom_sf"/>
</dbReference>
<sequence>MRKHLLSIFILFTLLSTVYGANEFAVCTVRGIGSTTYSQLHGEIFLGYDGNGNLFVDAQLVGTMFTANALVVHNTGDYSDTTFSSSSIFNPNGNVFGCDVIGVLGDVEPTATTLTASNRKIEGTTSMIGMTLAVYQNALGCSTGSVGYATMGPIIGKCIIGIGNTNASLTPRPVTFTPNITNGGVNGASYGNADSDTAQSAYVRMFPTSKFPNTVTPFTGSIFFELLDKVTGDIRITASFVALNIGVNATHGFHIHTFGDQINVNGLSLGPHWQSKTPVQTHNLPAVTGRHWGDLGNLCIYDSFNVTYYKYTTTYIPYTNLNNIIGRGIAIHAKADNGTDTSFGDRIAYGTIGMIVNGQDPDVPISIPNSIDFPIEPTCEDLPIQTTTTSTTTDSSTTGEPSFAIKLKSTFFVLVSIVISIAIIQF</sequence>
<dbReference type="PANTHER" id="PTHR10003">
    <property type="entry name" value="SUPEROXIDE DISMUTASE CU-ZN -RELATED"/>
    <property type="match status" value="1"/>
</dbReference>
<keyword evidence="1" id="KW-0732">Signal</keyword>
<dbReference type="FunCoup" id="A0A151ZGJ2">
    <property type="interactions" value="93"/>
</dbReference>
<dbReference type="Pfam" id="PF00080">
    <property type="entry name" value="Sod_Cu"/>
    <property type="match status" value="1"/>
</dbReference>
<dbReference type="InParanoid" id="A0A151ZGJ2"/>
<dbReference type="AlphaFoldDB" id="A0A151ZGJ2"/>
<evidence type="ECO:0000256" key="1">
    <source>
        <dbReference type="SAM" id="SignalP"/>
    </source>
</evidence>
<dbReference type="GO" id="GO:0006801">
    <property type="term" value="P:superoxide metabolic process"/>
    <property type="evidence" value="ECO:0007669"/>
    <property type="project" value="InterPro"/>
</dbReference>
<evidence type="ECO:0000313" key="4">
    <source>
        <dbReference type="Proteomes" id="UP000076078"/>
    </source>
</evidence>
<comment type="caution">
    <text evidence="3">The sequence shown here is derived from an EMBL/GenBank/DDBJ whole genome shotgun (WGS) entry which is preliminary data.</text>
</comment>
<proteinExistence type="predicted"/>
<feature type="chain" id="PRO_5007593358" evidence="1">
    <location>
        <begin position="21"/>
        <end position="426"/>
    </location>
</feature>
<evidence type="ECO:0000259" key="2">
    <source>
        <dbReference type="Pfam" id="PF00080"/>
    </source>
</evidence>
<dbReference type="Proteomes" id="UP000076078">
    <property type="component" value="Unassembled WGS sequence"/>
</dbReference>
<dbReference type="InterPro" id="IPR024134">
    <property type="entry name" value="SOD_Cu/Zn_/chaperone"/>
</dbReference>
<dbReference type="OrthoDB" id="2015551at2759"/>
<gene>
    <name evidence="3" type="ORF">DLAC_05638</name>
</gene>
<name>A0A151ZGJ2_TIELA</name>
<dbReference type="Gene3D" id="2.60.40.200">
    <property type="entry name" value="Superoxide dismutase, copper/zinc binding domain"/>
    <property type="match status" value="1"/>
</dbReference>
<feature type="domain" description="Superoxide dismutase copper/zinc binding" evidence="2">
    <location>
        <begin position="219"/>
        <end position="352"/>
    </location>
</feature>
<dbReference type="GO" id="GO:0005507">
    <property type="term" value="F:copper ion binding"/>
    <property type="evidence" value="ECO:0007669"/>
    <property type="project" value="InterPro"/>
</dbReference>
<dbReference type="STRING" id="361077.A0A151ZGJ2"/>
<feature type="signal peptide" evidence="1">
    <location>
        <begin position="1"/>
        <end position="20"/>
    </location>
</feature>
<dbReference type="InterPro" id="IPR001424">
    <property type="entry name" value="SOD_Cu_Zn_dom"/>
</dbReference>
<dbReference type="SUPFAM" id="SSF49329">
    <property type="entry name" value="Cu,Zn superoxide dismutase-like"/>
    <property type="match status" value="2"/>
</dbReference>
<evidence type="ECO:0000313" key="3">
    <source>
        <dbReference type="EMBL" id="KYQ93029.1"/>
    </source>
</evidence>
<accession>A0A151ZGJ2</accession>
<organism evidence="3 4">
    <name type="scientific">Tieghemostelium lacteum</name>
    <name type="common">Slime mold</name>
    <name type="synonym">Dictyostelium lacteum</name>
    <dbReference type="NCBI Taxonomy" id="361077"/>
    <lineage>
        <taxon>Eukaryota</taxon>
        <taxon>Amoebozoa</taxon>
        <taxon>Evosea</taxon>
        <taxon>Eumycetozoa</taxon>
        <taxon>Dictyostelia</taxon>
        <taxon>Dictyosteliales</taxon>
        <taxon>Raperosteliaceae</taxon>
        <taxon>Tieghemostelium</taxon>
    </lineage>
</organism>
<dbReference type="EMBL" id="LODT01000028">
    <property type="protein sequence ID" value="KYQ93029.1"/>
    <property type="molecule type" value="Genomic_DNA"/>
</dbReference>